<evidence type="ECO:0000313" key="1">
    <source>
        <dbReference type="EMBL" id="CAG8660498.1"/>
    </source>
</evidence>
<name>A0ACA9NIZ0_9GLOM</name>
<organism evidence="1 2">
    <name type="scientific">Racocetra persica</name>
    <dbReference type="NCBI Taxonomy" id="160502"/>
    <lineage>
        <taxon>Eukaryota</taxon>
        <taxon>Fungi</taxon>
        <taxon>Fungi incertae sedis</taxon>
        <taxon>Mucoromycota</taxon>
        <taxon>Glomeromycotina</taxon>
        <taxon>Glomeromycetes</taxon>
        <taxon>Diversisporales</taxon>
        <taxon>Gigasporaceae</taxon>
        <taxon>Racocetra</taxon>
    </lineage>
</organism>
<proteinExistence type="predicted"/>
<feature type="non-terminal residue" evidence="1">
    <location>
        <position position="201"/>
    </location>
</feature>
<keyword evidence="2" id="KW-1185">Reference proteome</keyword>
<dbReference type="Proteomes" id="UP000789920">
    <property type="component" value="Unassembled WGS sequence"/>
</dbReference>
<accession>A0ACA9NIZ0</accession>
<gene>
    <name evidence="1" type="ORF">RPERSI_LOCUS8256</name>
</gene>
<reference evidence="1" key="1">
    <citation type="submission" date="2021-06" db="EMBL/GenBank/DDBJ databases">
        <authorList>
            <person name="Kallberg Y."/>
            <person name="Tangrot J."/>
            <person name="Rosling A."/>
        </authorList>
    </citation>
    <scope>NUCLEOTIDE SEQUENCE</scope>
    <source>
        <strain evidence="1">MA461A</strain>
    </source>
</reference>
<evidence type="ECO:0000313" key="2">
    <source>
        <dbReference type="Proteomes" id="UP000789920"/>
    </source>
</evidence>
<comment type="caution">
    <text evidence="1">The sequence shown here is derived from an EMBL/GenBank/DDBJ whole genome shotgun (WGS) entry which is preliminary data.</text>
</comment>
<sequence length="201" mass="23345">MLMQARPHIKCLGGGAKEKYPELEESLIDGSTHQRTTTSQRLPEDMIELQHEFLSYVLYKRIQHNYELRLIGTLMKPLTMNLSGNLTIDEHSNRTINILTTGHEKSHFIVVPACISNGIKLPLLVIFKFKNIPCRNFPSNVIVRAHSTGWMNETKMIWWIHNIWSNQLPLENQENNPFANDNVFIDEEIGDNHYDENELNH</sequence>
<dbReference type="EMBL" id="CAJVQC010014763">
    <property type="protein sequence ID" value="CAG8660498.1"/>
    <property type="molecule type" value="Genomic_DNA"/>
</dbReference>
<protein>
    <submittedName>
        <fullName evidence="1">26755_t:CDS:1</fullName>
    </submittedName>
</protein>